<dbReference type="CDD" id="cd06223">
    <property type="entry name" value="PRTases_typeI"/>
    <property type="match status" value="1"/>
</dbReference>
<evidence type="ECO:0000313" key="5">
    <source>
        <dbReference type="Proteomes" id="UP000176740"/>
    </source>
</evidence>
<dbReference type="Gene3D" id="3.40.50.2020">
    <property type="match status" value="1"/>
</dbReference>
<name>A0A1F5H1Q7_9BACT</name>
<feature type="domain" description="Phosphoribosyltransferase" evidence="2">
    <location>
        <begin position="132"/>
        <end position="241"/>
    </location>
</feature>
<dbReference type="SUPFAM" id="SSF53271">
    <property type="entry name" value="PRTase-like"/>
    <property type="match status" value="1"/>
</dbReference>
<dbReference type="InterPro" id="IPR000836">
    <property type="entry name" value="PRTase_dom"/>
</dbReference>
<dbReference type="InterPro" id="IPR029057">
    <property type="entry name" value="PRTase-like"/>
</dbReference>
<dbReference type="PANTHER" id="PTHR47505:SF1">
    <property type="entry name" value="DNA UTILIZATION PROTEIN YHGH"/>
    <property type="match status" value="1"/>
</dbReference>
<evidence type="ECO:0000259" key="2">
    <source>
        <dbReference type="Pfam" id="PF00156"/>
    </source>
</evidence>
<dbReference type="Pfam" id="PF18912">
    <property type="entry name" value="DZR_2"/>
    <property type="match status" value="1"/>
</dbReference>
<dbReference type="AlphaFoldDB" id="A0A1F5H1Q7"/>
<comment type="similarity">
    <text evidence="1">Belongs to the ComF/GntX family.</text>
</comment>
<dbReference type="PANTHER" id="PTHR47505">
    <property type="entry name" value="DNA UTILIZATION PROTEIN YHGH"/>
    <property type="match status" value="1"/>
</dbReference>
<evidence type="ECO:0000313" key="4">
    <source>
        <dbReference type="EMBL" id="OGD97977.1"/>
    </source>
</evidence>
<protein>
    <recommendedName>
        <fullName evidence="6">Phosphoribosyltransferase domain-containing protein</fullName>
    </recommendedName>
</protein>
<comment type="caution">
    <text evidence="4">The sequence shown here is derived from an EMBL/GenBank/DDBJ whole genome shotgun (WGS) entry which is preliminary data.</text>
</comment>
<evidence type="ECO:0000256" key="1">
    <source>
        <dbReference type="ARBA" id="ARBA00008007"/>
    </source>
</evidence>
<dbReference type="Pfam" id="PF00156">
    <property type="entry name" value="Pribosyltran"/>
    <property type="match status" value="1"/>
</dbReference>
<feature type="domain" description="Double zinc ribbon" evidence="3">
    <location>
        <begin position="4"/>
        <end position="55"/>
    </location>
</feature>
<dbReference type="EMBL" id="MFBO01000021">
    <property type="protein sequence ID" value="OGD97977.1"/>
    <property type="molecule type" value="Genomic_DNA"/>
</dbReference>
<dbReference type="STRING" id="1797725.A3A49_02060"/>
<gene>
    <name evidence="4" type="ORF">A3A49_02060</name>
</gene>
<dbReference type="Proteomes" id="UP000176740">
    <property type="component" value="Unassembled WGS sequence"/>
</dbReference>
<sequence length="249" mass="27716">MISLLDFIFPKKCVGCGKFGAYFCNGCYNKIEFVDTPVCPVCQRQAVGGKTHPGCAGRFRLDGLVVACRYQDPVKRAIAKVKYKWAYDIEMVFVDLLAQNLWRFDLPDEVVLVAVPLHSKRENWRGFNQSEILAESLSQKFKVPHLALLSRNRATQTQVGLKKEERKKNVRGAFAIGSSGQEERKPFDFAQAFGSEAQARRGKIMTDVRGQDIILVDDVFTSGATMAECAKVLKRTGAKSVWGMAVALG</sequence>
<evidence type="ECO:0008006" key="6">
    <source>
        <dbReference type="Google" id="ProtNLM"/>
    </source>
</evidence>
<organism evidence="4 5">
    <name type="scientific">Candidatus Curtissbacteria bacterium RIFCSPLOWO2_01_FULL_38_11b</name>
    <dbReference type="NCBI Taxonomy" id="1797725"/>
    <lineage>
        <taxon>Bacteria</taxon>
        <taxon>Candidatus Curtissiibacteriota</taxon>
    </lineage>
</organism>
<evidence type="ECO:0000259" key="3">
    <source>
        <dbReference type="Pfam" id="PF18912"/>
    </source>
</evidence>
<proteinExistence type="inferred from homology"/>
<dbReference type="InterPro" id="IPR051910">
    <property type="entry name" value="ComF/GntX_DNA_util-trans"/>
</dbReference>
<accession>A0A1F5H1Q7</accession>
<reference evidence="4 5" key="1">
    <citation type="journal article" date="2016" name="Nat. Commun.">
        <title>Thousands of microbial genomes shed light on interconnected biogeochemical processes in an aquifer system.</title>
        <authorList>
            <person name="Anantharaman K."/>
            <person name="Brown C.T."/>
            <person name="Hug L.A."/>
            <person name="Sharon I."/>
            <person name="Castelle C.J."/>
            <person name="Probst A.J."/>
            <person name="Thomas B.C."/>
            <person name="Singh A."/>
            <person name="Wilkins M.J."/>
            <person name="Karaoz U."/>
            <person name="Brodie E.L."/>
            <person name="Williams K.H."/>
            <person name="Hubbard S.S."/>
            <person name="Banfield J.F."/>
        </authorList>
    </citation>
    <scope>NUCLEOTIDE SEQUENCE [LARGE SCALE GENOMIC DNA]</scope>
</reference>
<dbReference type="InterPro" id="IPR044005">
    <property type="entry name" value="DZR_2"/>
</dbReference>